<evidence type="ECO:0000256" key="21">
    <source>
        <dbReference type="SAM" id="MobiDB-lite"/>
    </source>
</evidence>
<dbReference type="GO" id="GO:0016020">
    <property type="term" value="C:membrane"/>
    <property type="evidence" value="ECO:0007669"/>
    <property type="project" value="UniProtKB-SubCell"/>
</dbReference>
<keyword evidence="8" id="KW-0677">Repeat</keyword>
<protein>
    <recommendedName>
        <fullName evidence="3 17">Protein kinase C</fullName>
        <ecNumber evidence="3 17">2.7.11.13</ecNumber>
    </recommendedName>
</protein>
<dbReference type="Pfam" id="PF00069">
    <property type="entry name" value="Pkinase"/>
    <property type="match status" value="1"/>
</dbReference>
<sequence length="637" mass="71667">MSTPVSPSPSLSPLALSSPSPSSSPLPSPLSPPPRLPVFQRKGALKHKRVIEVKDHQFTARFFKQPTFCSHCTDFIWGIGKQGFQCQVCSFVVHKRCHEFVTFTCPGAITAPKAEDLKSKHKFKVHTYSSPTFCDHCGSLLYGLIHQGMKCASCDMNVHKRCENSVPSLCGQDHTEKRGRIRLTVRGEKEDIYVTVHEALNLIPMDPNGLSDPYVKLKLIPDPKSQSKQKTKTIRSTLNPIWNESFTFSVRGRQWDRRLSVEVWDWDRTSRNDFMGALSFGVSEIFRRSVSGWFKLLNQDEGEYYNIPVPDPDLQVPDAAIMPSIPPDPVTVTTPVPTVTPPALSPTPTALHMGKGQVRLHDFNFLMVLGKGSFGKDRLYYVMEYVNGGDLMFHIQIVGKFKEPHAAFYAAEIAVGLFFLHNKGIIYRDLKLDNVLLDSEGHIKIADFGMCREGMMEGDTTRTFCGTPDYIAPEIVAYQPYSKAVDWWSYGVLLYEMLAGQPPFDGIDEEELFQSIMEQSVSYPKSLSREAVAICKGLLTKNPAKRLGGGEDAERELREHPFFRWIDWDRLERLEIQPPFKPRSGGRKGENFDKFFTSAPSALTPSDPDVLAAISQEEFQGFTYINPEFPPSPLTAV</sequence>
<dbReference type="PRINTS" id="PR00008">
    <property type="entry name" value="DAGPEDOMAIN"/>
</dbReference>
<dbReference type="GeneTree" id="ENSGT00940000167373"/>
<dbReference type="PROSITE" id="PS00479">
    <property type="entry name" value="ZF_DAG_PE_1"/>
    <property type="match status" value="2"/>
</dbReference>
<evidence type="ECO:0000313" key="26">
    <source>
        <dbReference type="Ensembl" id="ENSCCRP00000152682.1"/>
    </source>
</evidence>
<dbReference type="InterPro" id="IPR035892">
    <property type="entry name" value="C2_domain_sf"/>
</dbReference>
<keyword evidence="14 17" id="KW-0067">ATP-binding</keyword>
<evidence type="ECO:0000259" key="23">
    <source>
        <dbReference type="PROSITE" id="PS50011"/>
    </source>
</evidence>
<dbReference type="InterPro" id="IPR002219">
    <property type="entry name" value="PKC_DAG/PE"/>
</dbReference>
<dbReference type="FunFam" id="3.30.60.20:FF:000006">
    <property type="entry name" value="Protein kinase C"/>
    <property type="match status" value="1"/>
</dbReference>
<dbReference type="PIRSF" id="PIRSF000550">
    <property type="entry name" value="PKC_alpha"/>
    <property type="match status" value="1"/>
</dbReference>
<feature type="region of interest" description="Disordered" evidence="21">
    <location>
        <begin position="1"/>
        <end position="34"/>
    </location>
</feature>
<dbReference type="InterPro" id="IPR046349">
    <property type="entry name" value="C1-like_sf"/>
</dbReference>
<dbReference type="InterPro" id="IPR020454">
    <property type="entry name" value="DAG/PE-bd"/>
</dbReference>
<dbReference type="PRINTS" id="PR00360">
    <property type="entry name" value="C2DOMAIN"/>
</dbReference>
<dbReference type="InterPro" id="IPR011009">
    <property type="entry name" value="Kinase-like_dom_sf"/>
</dbReference>
<evidence type="ECO:0000256" key="2">
    <source>
        <dbReference type="ARBA" id="ARBA00005490"/>
    </source>
</evidence>
<dbReference type="SMART" id="SM00133">
    <property type="entry name" value="S_TK_X"/>
    <property type="match status" value="1"/>
</dbReference>
<evidence type="ECO:0000313" key="27">
    <source>
        <dbReference type="Proteomes" id="UP001108240"/>
    </source>
</evidence>
<evidence type="ECO:0000256" key="20">
    <source>
        <dbReference type="PIRSR" id="PIRSR000550-4"/>
    </source>
</evidence>
<keyword evidence="9 17" id="KW-0547">Nucleotide-binding</keyword>
<feature type="binding site" evidence="20">
    <location>
        <position position="267"/>
    </location>
    <ligand>
        <name>Ca(2+)</name>
        <dbReference type="ChEBI" id="CHEBI:29108"/>
        <label>1</label>
    </ligand>
</feature>
<feature type="binding site" evidence="20">
    <location>
        <position position="265"/>
    </location>
    <ligand>
        <name>Ca(2+)</name>
        <dbReference type="ChEBI" id="CHEBI:29108"/>
        <label>1</label>
    </ligand>
</feature>
<dbReference type="Gene3D" id="3.30.200.20">
    <property type="entry name" value="Phosphorylase Kinase, domain 1"/>
    <property type="match status" value="2"/>
</dbReference>
<dbReference type="InterPro" id="IPR000961">
    <property type="entry name" value="AGC-kinase_C"/>
</dbReference>
<dbReference type="PROSITE" id="PS50011">
    <property type="entry name" value="PROTEIN_KINASE_DOM"/>
    <property type="match status" value="1"/>
</dbReference>
<feature type="binding site" evidence="20">
    <location>
        <position position="266"/>
    </location>
    <ligand>
        <name>Ca(2+)</name>
        <dbReference type="ChEBI" id="CHEBI:29108"/>
        <label>1</label>
    </ligand>
</feature>
<dbReference type="SUPFAM" id="SSF56112">
    <property type="entry name" value="Protein kinase-like (PK-like)"/>
    <property type="match status" value="1"/>
</dbReference>
<dbReference type="FunFam" id="1.10.510.10:FF:000023">
    <property type="entry name" value="Protein kinase C"/>
    <property type="match status" value="1"/>
</dbReference>
<evidence type="ECO:0000256" key="1">
    <source>
        <dbReference type="ARBA" id="ARBA00004170"/>
    </source>
</evidence>
<feature type="domain" description="Protein kinase" evidence="23">
    <location>
        <begin position="269"/>
        <end position="563"/>
    </location>
</feature>
<comment type="catalytic activity">
    <reaction evidence="15 17">
        <text>L-threonyl-[protein] + ATP = O-phospho-L-threonyl-[protein] + ADP + H(+)</text>
        <dbReference type="Rhea" id="RHEA:46608"/>
        <dbReference type="Rhea" id="RHEA-COMP:11060"/>
        <dbReference type="Rhea" id="RHEA-COMP:11605"/>
        <dbReference type="ChEBI" id="CHEBI:15378"/>
        <dbReference type="ChEBI" id="CHEBI:30013"/>
        <dbReference type="ChEBI" id="CHEBI:30616"/>
        <dbReference type="ChEBI" id="CHEBI:61977"/>
        <dbReference type="ChEBI" id="CHEBI:456216"/>
        <dbReference type="EC" id="2.7.11.13"/>
    </reaction>
</comment>
<evidence type="ECO:0000256" key="16">
    <source>
        <dbReference type="ARBA" id="ARBA00047470"/>
    </source>
</evidence>
<dbReference type="Ensembl" id="ENSCCRT00000144474.1">
    <property type="protein sequence ID" value="ENSCCRP00000152682.1"/>
    <property type="gene ID" value="ENSCCRG00000067018.1"/>
</dbReference>
<dbReference type="Pfam" id="PF00130">
    <property type="entry name" value="C1_1"/>
    <property type="match status" value="2"/>
</dbReference>
<evidence type="ECO:0000256" key="11">
    <source>
        <dbReference type="ARBA" id="ARBA00022777"/>
    </source>
</evidence>
<evidence type="ECO:0000259" key="24">
    <source>
        <dbReference type="PROSITE" id="PS50081"/>
    </source>
</evidence>
<dbReference type="PROSITE" id="PS50081">
    <property type="entry name" value="ZF_DAG_PE_2"/>
    <property type="match status" value="2"/>
</dbReference>
<feature type="binding site" evidence="19">
    <location>
        <position position="264"/>
    </location>
    <ligand>
        <name>a 1,2-diacyl-sn-glycero-3-phospho-(1D-myo-inositol-4,5-bisphosphate)</name>
        <dbReference type="ChEBI" id="CHEBI:58456"/>
    </ligand>
</feature>
<feature type="binding site" evidence="20">
    <location>
        <position position="206"/>
    </location>
    <ligand>
        <name>Ca(2+)</name>
        <dbReference type="ChEBI" id="CHEBI:29108"/>
        <label>1</label>
    </ligand>
</feature>
<dbReference type="AlphaFoldDB" id="A0A9J8B6T3"/>
<evidence type="ECO:0000259" key="22">
    <source>
        <dbReference type="PROSITE" id="PS50004"/>
    </source>
</evidence>
<dbReference type="PROSITE" id="PS00108">
    <property type="entry name" value="PROTEIN_KINASE_ST"/>
    <property type="match status" value="1"/>
</dbReference>
<feature type="binding site" evidence="20">
    <location>
        <position position="270"/>
    </location>
    <ligand>
        <name>Ca(2+)</name>
        <dbReference type="ChEBI" id="CHEBI:29108"/>
        <label>1</label>
    </ligand>
</feature>
<feature type="active site" description="Proton acceptor" evidence="18">
    <location>
        <position position="429"/>
    </location>
</feature>
<keyword evidence="11 17" id="KW-0418">Kinase</keyword>
<dbReference type="InterPro" id="IPR014375">
    <property type="entry name" value="Protein_kinase_C_a/b/g"/>
</dbReference>
<keyword evidence="5" id="KW-0597">Phosphoprotein</keyword>
<dbReference type="InterPro" id="IPR000719">
    <property type="entry name" value="Prot_kinase_dom"/>
</dbReference>
<dbReference type="FunFam" id="2.60.40.150:FF:000012">
    <property type="entry name" value="Kinase C alpha type"/>
    <property type="match status" value="1"/>
</dbReference>
<accession>A0A9J8B6T3</accession>
<feature type="binding site" evidence="20">
    <location>
        <position position="273"/>
    </location>
    <ligand>
        <name>Ca(2+)</name>
        <dbReference type="ChEBI" id="CHEBI:29108"/>
        <label>1</label>
    </ligand>
</feature>
<dbReference type="SMART" id="SM00239">
    <property type="entry name" value="C2"/>
    <property type="match status" value="1"/>
</dbReference>
<dbReference type="Proteomes" id="UP001108240">
    <property type="component" value="Unplaced"/>
</dbReference>
<dbReference type="Pfam" id="PF00168">
    <property type="entry name" value="C2"/>
    <property type="match status" value="1"/>
</dbReference>
<keyword evidence="13 20" id="KW-0106">Calcium</keyword>
<evidence type="ECO:0000256" key="14">
    <source>
        <dbReference type="ARBA" id="ARBA00022840"/>
    </source>
</evidence>
<evidence type="ECO:0000256" key="10">
    <source>
        <dbReference type="ARBA" id="ARBA00022771"/>
    </source>
</evidence>
<evidence type="ECO:0000256" key="8">
    <source>
        <dbReference type="ARBA" id="ARBA00022737"/>
    </source>
</evidence>
<feature type="compositionally biased region" description="Low complexity" evidence="21">
    <location>
        <begin position="1"/>
        <end position="21"/>
    </location>
</feature>
<dbReference type="CDD" id="cd04026">
    <property type="entry name" value="C2_PKC_alpha_gamma"/>
    <property type="match status" value="1"/>
</dbReference>
<dbReference type="Pfam" id="PF00433">
    <property type="entry name" value="Pkinase_C"/>
    <property type="match status" value="1"/>
</dbReference>
<evidence type="ECO:0000256" key="6">
    <source>
        <dbReference type="ARBA" id="ARBA00022679"/>
    </source>
</evidence>
<dbReference type="EC" id="2.7.11.13" evidence="3 17"/>
<dbReference type="CDD" id="cd20836">
    <property type="entry name" value="C1_cPKC_rpt2"/>
    <property type="match status" value="1"/>
</dbReference>
<organism evidence="26 27">
    <name type="scientific">Cyprinus carpio carpio</name>
    <dbReference type="NCBI Taxonomy" id="630221"/>
    <lineage>
        <taxon>Eukaryota</taxon>
        <taxon>Metazoa</taxon>
        <taxon>Chordata</taxon>
        <taxon>Craniata</taxon>
        <taxon>Vertebrata</taxon>
        <taxon>Euteleostomi</taxon>
        <taxon>Actinopterygii</taxon>
        <taxon>Neopterygii</taxon>
        <taxon>Teleostei</taxon>
        <taxon>Ostariophysi</taxon>
        <taxon>Cypriniformes</taxon>
        <taxon>Cyprinidae</taxon>
        <taxon>Cyprininae</taxon>
        <taxon>Cyprinus</taxon>
    </lineage>
</organism>
<keyword evidence="6 17" id="KW-0808">Transferase</keyword>
<dbReference type="Gene3D" id="3.30.60.20">
    <property type="match status" value="2"/>
</dbReference>
<feature type="domain" description="Phorbol-ester/DAG-type" evidence="24">
    <location>
        <begin position="120"/>
        <end position="170"/>
    </location>
</feature>
<feature type="domain" description="Phorbol-ester/DAG-type" evidence="24">
    <location>
        <begin position="55"/>
        <end position="105"/>
    </location>
</feature>
<feature type="binding site" evidence="19">
    <location>
        <position position="214"/>
    </location>
    <ligand>
        <name>a 1,2-diacyl-sn-glycero-3-phospho-(1D-myo-inositol-4,5-bisphosphate)</name>
        <dbReference type="ChEBI" id="CHEBI:58456"/>
    </ligand>
</feature>
<dbReference type="InterPro" id="IPR008271">
    <property type="entry name" value="Ser/Thr_kinase_AS"/>
</dbReference>
<keyword evidence="12" id="KW-0862">Zinc</keyword>
<dbReference type="Gene3D" id="2.60.40.150">
    <property type="entry name" value="C2 domain"/>
    <property type="match status" value="1"/>
</dbReference>
<name>A0A9J8B6T3_CYPCA</name>
<feature type="compositionally biased region" description="Pro residues" evidence="21">
    <location>
        <begin position="22"/>
        <end position="34"/>
    </location>
</feature>
<dbReference type="SMART" id="SM00109">
    <property type="entry name" value="C1"/>
    <property type="match status" value="2"/>
</dbReference>
<evidence type="ECO:0000256" key="5">
    <source>
        <dbReference type="ARBA" id="ARBA00022553"/>
    </source>
</evidence>
<feature type="domain" description="C2" evidence="22">
    <location>
        <begin position="177"/>
        <end position="294"/>
    </location>
</feature>
<dbReference type="SUPFAM" id="SSF57889">
    <property type="entry name" value="Cysteine-rich domain"/>
    <property type="match status" value="2"/>
</dbReference>
<keyword evidence="10" id="KW-0863">Zinc-finger</keyword>
<keyword evidence="7 20" id="KW-0479">Metal-binding</keyword>
<proteinExistence type="inferred from homology"/>
<evidence type="ECO:0000259" key="25">
    <source>
        <dbReference type="PROSITE" id="PS51285"/>
    </source>
</evidence>
<feature type="binding site" evidence="20">
    <location>
        <position position="212"/>
    </location>
    <ligand>
        <name>Ca(2+)</name>
        <dbReference type="ChEBI" id="CHEBI:29108"/>
        <label>1</label>
    </ligand>
</feature>
<feature type="binding site" evidence="20">
    <location>
        <position position="271"/>
    </location>
    <ligand>
        <name>Ca(2+)</name>
        <dbReference type="ChEBI" id="CHEBI:29108"/>
        <label>1</label>
    </ligand>
</feature>
<evidence type="ECO:0000256" key="15">
    <source>
        <dbReference type="ARBA" id="ARBA00047272"/>
    </source>
</evidence>
<comment type="cofactor">
    <cofactor evidence="20">
        <name>Ca(2+)</name>
        <dbReference type="ChEBI" id="CHEBI:29108"/>
    </cofactor>
    <text evidence="20">Binds 3 Ca(2+) ions per subunit. The ions are bound to the C2 domain.</text>
</comment>
<dbReference type="GO" id="GO:0005524">
    <property type="term" value="F:ATP binding"/>
    <property type="evidence" value="ECO:0007669"/>
    <property type="project" value="UniProtKB-KW"/>
</dbReference>
<evidence type="ECO:0000256" key="9">
    <source>
        <dbReference type="ARBA" id="ARBA00022741"/>
    </source>
</evidence>
<evidence type="ECO:0000256" key="3">
    <source>
        <dbReference type="ARBA" id="ARBA00012429"/>
    </source>
</evidence>
<evidence type="ECO:0000256" key="19">
    <source>
        <dbReference type="PIRSR" id="PIRSR000550-2"/>
    </source>
</evidence>
<dbReference type="PANTHER" id="PTHR24351">
    <property type="entry name" value="RIBOSOMAL PROTEIN S6 KINASE"/>
    <property type="match status" value="1"/>
</dbReference>
<feature type="domain" description="AGC-kinase C-terminal" evidence="25">
    <location>
        <begin position="564"/>
        <end position="634"/>
    </location>
</feature>
<dbReference type="GO" id="GO:0008270">
    <property type="term" value="F:zinc ion binding"/>
    <property type="evidence" value="ECO:0007669"/>
    <property type="project" value="UniProtKB-KW"/>
</dbReference>
<dbReference type="PROSITE" id="PS50004">
    <property type="entry name" value="C2"/>
    <property type="match status" value="1"/>
</dbReference>
<comment type="subcellular location">
    <subcellularLocation>
        <location evidence="1">Membrane</location>
        <topology evidence="1">Peripheral membrane protein</topology>
    </subcellularLocation>
</comment>
<dbReference type="CDD" id="cd20833">
    <property type="entry name" value="C1_cPKC_rpt1"/>
    <property type="match status" value="1"/>
</dbReference>
<reference evidence="26" key="2">
    <citation type="submission" date="2025-09" db="UniProtKB">
        <authorList>
            <consortium name="Ensembl"/>
        </authorList>
    </citation>
    <scope>IDENTIFICATION</scope>
</reference>
<dbReference type="SMART" id="SM00220">
    <property type="entry name" value="S_TKc"/>
    <property type="match status" value="1"/>
</dbReference>
<dbReference type="Gene3D" id="1.10.510.10">
    <property type="entry name" value="Transferase(Phosphotransferase) domain 1"/>
    <property type="match status" value="1"/>
</dbReference>
<dbReference type="InterPro" id="IPR017892">
    <property type="entry name" value="Pkinase_C"/>
</dbReference>
<feature type="binding site" evidence="20">
    <location>
        <position position="205"/>
    </location>
    <ligand>
        <name>Ca(2+)</name>
        <dbReference type="ChEBI" id="CHEBI:29108"/>
        <label>1</label>
    </ligand>
</feature>
<dbReference type="FunFam" id="3.30.60.20:FF:000052">
    <property type="entry name" value="Protein kinase C"/>
    <property type="match status" value="1"/>
</dbReference>
<dbReference type="PROSITE" id="PS51285">
    <property type="entry name" value="AGC_KINASE_CTER"/>
    <property type="match status" value="1"/>
</dbReference>
<evidence type="ECO:0000256" key="7">
    <source>
        <dbReference type="ARBA" id="ARBA00022723"/>
    </source>
</evidence>
<comment type="catalytic activity">
    <reaction evidence="16">
        <text>L-seryl-[protein] + ATP = O-phospho-L-seryl-[protein] + ADP + H(+)</text>
        <dbReference type="Rhea" id="RHEA:17989"/>
        <dbReference type="Rhea" id="RHEA-COMP:9863"/>
        <dbReference type="Rhea" id="RHEA-COMP:11604"/>
        <dbReference type="ChEBI" id="CHEBI:15378"/>
        <dbReference type="ChEBI" id="CHEBI:29999"/>
        <dbReference type="ChEBI" id="CHEBI:30616"/>
        <dbReference type="ChEBI" id="CHEBI:83421"/>
        <dbReference type="ChEBI" id="CHEBI:456216"/>
        <dbReference type="EC" id="2.7.11.13"/>
    </reaction>
</comment>
<evidence type="ECO:0000256" key="18">
    <source>
        <dbReference type="PIRSR" id="PIRSR000550-1"/>
    </source>
</evidence>
<keyword evidence="4 17" id="KW-0723">Serine/threonine-protein kinase</keyword>
<reference evidence="26" key="1">
    <citation type="submission" date="2025-08" db="UniProtKB">
        <authorList>
            <consortium name="Ensembl"/>
        </authorList>
    </citation>
    <scope>IDENTIFICATION</scope>
</reference>
<evidence type="ECO:0000256" key="17">
    <source>
        <dbReference type="PIRNR" id="PIRNR000550"/>
    </source>
</evidence>
<evidence type="ECO:0000256" key="13">
    <source>
        <dbReference type="ARBA" id="ARBA00022837"/>
    </source>
</evidence>
<evidence type="ECO:0000256" key="12">
    <source>
        <dbReference type="ARBA" id="ARBA00022833"/>
    </source>
</evidence>
<dbReference type="GO" id="GO:0004697">
    <property type="term" value="F:diacylglycerol-dependent serine/threonine kinase activity"/>
    <property type="evidence" value="ECO:0007669"/>
    <property type="project" value="UniProtKB-EC"/>
</dbReference>
<dbReference type="InterPro" id="IPR000008">
    <property type="entry name" value="C2_dom"/>
</dbReference>
<comment type="similarity">
    <text evidence="2 17">Belongs to the protein kinase superfamily. AGC Ser/Thr protein kinase family. PKC subfamily.</text>
</comment>
<keyword evidence="27" id="KW-1185">Reference proteome</keyword>
<dbReference type="SUPFAM" id="SSF49562">
    <property type="entry name" value="C2 domain (Calcium/lipid-binding domain, CaLB)"/>
    <property type="match status" value="1"/>
</dbReference>
<evidence type="ECO:0000256" key="4">
    <source>
        <dbReference type="ARBA" id="ARBA00022527"/>
    </source>
</evidence>